<organism evidence="2 3">
    <name type="scientific">Cupriavidus basilensis</name>
    <dbReference type="NCBI Taxonomy" id="68895"/>
    <lineage>
        <taxon>Bacteria</taxon>
        <taxon>Pseudomonadati</taxon>
        <taxon>Pseudomonadota</taxon>
        <taxon>Betaproteobacteria</taxon>
        <taxon>Burkholderiales</taxon>
        <taxon>Burkholderiaceae</taxon>
        <taxon>Cupriavidus</taxon>
    </lineage>
</organism>
<gene>
    <name evidence="2" type="ORF">RR42_m1576</name>
</gene>
<keyword evidence="1" id="KW-1133">Transmembrane helix</keyword>
<protein>
    <submittedName>
        <fullName evidence="2">Uncharacterized protein</fullName>
    </submittedName>
</protein>
<evidence type="ECO:0000313" key="2">
    <source>
        <dbReference type="EMBL" id="AJG18974.1"/>
    </source>
</evidence>
<feature type="transmembrane region" description="Helical" evidence="1">
    <location>
        <begin position="20"/>
        <end position="40"/>
    </location>
</feature>
<keyword evidence="1" id="KW-0472">Membrane</keyword>
<evidence type="ECO:0000313" key="3">
    <source>
        <dbReference type="Proteomes" id="UP000031843"/>
    </source>
</evidence>
<accession>A0A0C4Y9M4</accession>
<dbReference type="AlphaFoldDB" id="A0A0C4Y9M4"/>
<dbReference type="Proteomes" id="UP000031843">
    <property type="component" value="Chromosome main"/>
</dbReference>
<dbReference type="EMBL" id="CP010536">
    <property type="protein sequence ID" value="AJG18974.1"/>
    <property type="molecule type" value="Genomic_DNA"/>
</dbReference>
<reference evidence="2 3" key="1">
    <citation type="journal article" date="2015" name="Genome Announc.">
        <title>Complete Genome Sequence of Cupriavidus basilensis 4G11, Isolated from the Oak Ridge Field Research Center Site.</title>
        <authorList>
            <person name="Ray J."/>
            <person name="Waters R.J."/>
            <person name="Skerker J.M."/>
            <person name="Kuehl J.V."/>
            <person name="Price M.N."/>
            <person name="Huang J."/>
            <person name="Chakraborty R."/>
            <person name="Arkin A.P."/>
            <person name="Deutschbauer A."/>
        </authorList>
    </citation>
    <scope>NUCLEOTIDE SEQUENCE [LARGE SCALE GENOMIC DNA]</scope>
    <source>
        <strain evidence="2">4G11</strain>
    </source>
</reference>
<keyword evidence="3" id="KW-1185">Reference proteome</keyword>
<sequence>MFVDLSILHILQSFEPVKVMTGSLGAPNATLFILFIAGLMEEPARPRGN</sequence>
<keyword evidence="1" id="KW-0812">Transmembrane</keyword>
<dbReference type="KEGG" id="cbw:RR42_m1576"/>
<proteinExistence type="predicted"/>
<name>A0A0C4Y9M4_9BURK</name>
<evidence type="ECO:0000256" key="1">
    <source>
        <dbReference type="SAM" id="Phobius"/>
    </source>
</evidence>